<sequence>MATKLDNSEIQRKEREWQDDGKWRPLVLLSHLNEQASAEAFGSGADKTSGVQSAASSEECPFCVIIDGVVVAQSDGCTCHKFTVTSSNTPLSRYAIGLKQKRRIASRVIKKKGISRPLSALGTGAADASRLHPFQDLGLEEGETPLSVTEVARWRALKESGGSEGAEGTNFENDDGSVVAKDRVFLNRSDNKFSPLAAEEELTSVEEIRPCGKTKKLRAQVMKLVEYFSSELGVAGDKRKVGNVVCGGVRSAVRSCFPPNLDVIQELSLKTSQKVEVDCCGACEPGFYKIIGKWKYRMAEPVEVDTDHLEKYKRAFRSNVPPGWNRDKHTYIPNGSATCHNPRTLGGNWNREEFSETCSPALVFSSGKPRVVTCYSSYNNQVLSQLHQSLYTRLSRRRWLLKGDPTSERVAELNGEGKFLSFDYIGATDNIKKEYVQAGIEILIEQADEMSDDEIRCLRVLGNLILKNRDARFEPEEGDPDFGPTRDFFRGQPMGCFMSFPLLCLTNKTIVDMSLTDLLERKEISFNEWTQHRCLINGDDLLLKEPSNKSDLASRIVYNGGQVGMETNMDKCLRSESLAEVNSTLFDNSVHVKKTNAKALYMKADVEDVLGLAYDATTTTSGFVKCVRSNLGILKKQEDKFLWKLPYPYQVICKKNKKINKALRFKPLDKKFDASNYFPVVPRPAGYDLFPNEEREILDRKVSEIRDNVVTTFLNRSRLEQHLKDENKERKKLGLLPFTLNKKIRVVSTNISWRRLTKKKKNESDFILSVLAEHYQLEQRDLLSEDVPRDVIEFNTGTSRIDQLCEVMRPKASSQTCAKLPSSCDLSYLRNHVSSVTTIVGGAFAYFREFQYFPRYKRA</sequence>
<keyword evidence="3" id="KW-0548">Nucleotidyltransferase</keyword>
<evidence type="ECO:0000256" key="2">
    <source>
        <dbReference type="ARBA" id="ARBA00022679"/>
    </source>
</evidence>
<reference evidence="4 5" key="1">
    <citation type="journal article" date="2020" name="Virus Evol.">
        <title>Analysis of the virome associated to grapevine downy mildew lesions reveals new mycovirus lineages.</title>
        <authorList>
            <person name="Chiapello M."/>
            <person name="Rodriguez-Romero J."/>
            <person name="Ayllon M.A."/>
            <person name="Turina M."/>
        </authorList>
    </citation>
    <scope>NUCLEOTIDE SEQUENCE [LARGE SCALE GENOMIC DNA]</scope>
    <source>
        <strain evidence="4">DMG-B_49894</strain>
    </source>
</reference>
<evidence type="ECO:0000313" key="5">
    <source>
        <dbReference type="Proteomes" id="UP000830634"/>
    </source>
</evidence>
<accession>A0ABX6FM33</accession>
<evidence type="ECO:0000313" key="4">
    <source>
        <dbReference type="EMBL" id="QGY72614.1"/>
    </source>
</evidence>
<keyword evidence="2" id="KW-0808">Transferase</keyword>
<name>A0ABX6FM33_9VIRU</name>
<dbReference type="Proteomes" id="UP000830634">
    <property type="component" value="Segment"/>
</dbReference>
<dbReference type="GeneID" id="80538829"/>
<keyword evidence="1" id="KW-0696">RNA-directed RNA polymerase</keyword>
<dbReference type="EMBL" id="MN532671">
    <property type="protein sequence ID" value="QGY72614.1"/>
    <property type="molecule type" value="Genomic_RNA"/>
</dbReference>
<evidence type="ECO:0000256" key="3">
    <source>
        <dbReference type="ARBA" id="ARBA00022695"/>
    </source>
</evidence>
<dbReference type="SUPFAM" id="SSF56672">
    <property type="entry name" value="DNA/RNA polymerases"/>
    <property type="match status" value="1"/>
</dbReference>
<dbReference type="RefSeq" id="YP_010800278.1">
    <property type="nucleotide sequence ID" value="NC_076813.1"/>
</dbReference>
<evidence type="ECO:0000256" key="1">
    <source>
        <dbReference type="ARBA" id="ARBA00022484"/>
    </source>
</evidence>
<keyword evidence="5" id="KW-1185">Reference proteome</keyword>
<proteinExistence type="predicted"/>
<protein>
    <submittedName>
        <fullName evidence="4">RNA dependent RNA polymerase</fullName>
    </submittedName>
</protein>
<organism evidence="4 5">
    <name type="scientific">Plasmopara viticola lesion associated ourmia-like virus 84</name>
    <dbReference type="NCBI Taxonomy" id="2686558"/>
    <lineage>
        <taxon>Viruses</taxon>
        <taxon>Riboviria</taxon>
        <taxon>Orthornavirae</taxon>
        <taxon>Lenarviricota</taxon>
        <taxon>Miaviricetes</taxon>
        <taxon>Ourlivirales</taxon>
        <taxon>Botourmiaviridae</taxon>
        <taxon>Penoulivirus</taxon>
        <taxon>Penoulivirus gammaplasmoparae</taxon>
    </lineage>
</organism>
<dbReference type="InterPro" id="IPR043502">
    <property type="entry name" value="DNA/RNA_pol_sf"/>
</dbReference>